<name>A0A4C2EMA4_9EURY</name>
<proteinExistence type="predicted"/>
<dbReference type="EMBL" id="BIXZ01000002">
    <property type="protein sequence ID" value="GCF13753.1"/>
    <property type="molecule type" value="Genomic_DNA"/>
</dbReference>
<dbReference type="OrthoDB" id="307841at2157"/>
<reference evidence="1 2" key="1">
    <citation type="submission" date="2019-02" db="EMBL/GenBank/DDBJ databases">
        <title>Haloarcula mannanilyticum sp. nov., a mannan degrading haloarchaeon isolated from commercial salt.</title>
        <authorList>
            <person name="Enomoto S."/>
            <person name="Shimane Y."/>
            <person name="Kamekura M."/>
            <person name="Ito T."/>
            <person name="Moriya O."/>
            <person name="Ihara K."/>
            <person name="Takahashi-Ando N."/>
            <person name="Fukushima Y."/>
            <person name="Yoshida Y."/>
            <person name="Usama R."/>
            <person name="Takai K."/>
            <person name="Minegishi H."/>
        </authorList>
    </citation>
    <scope>NUCLEOTIDE SEQUENCE [LARGE SCALE GENOMIC DNA]</scope>
    <source>
        <strain evidence="1 2">MD130-1</strain>
    </source>
</reference>
<dbReference type="Pfam" id="PF18780">
    <property type="entry name" value="HNH_repeat"/>
    <property type="match status" value="1"/>
</dbReference>
<comment type="caution">
    <text evidence="1">The sequence shown here is derived from an EMBL/GenBank/DDBJ whole genome shotgun (WGS) entry which is preliminary data.</text>
</comment>
<dbReference type="RefSeq" id="WP_137683370.1">
    <property type="nucleotide sequence ID" value="NZ_BIXZ01000002.1"/>
</dbReference>
<organism evidence="1 2">
    <name type="scientific">Haloarcula mannanilytica</name>
    <dbReference type="NCBI Taxonomy" id="2509225"/>
    <lineage>
        <taxon>Archaea</taxon>
        <taxon>Methanobacteriati</taxon>
        <taxon>Methanobacteriota</taxon>
        <taxon>Stenosarchaea group</taxon>
        <taxon>Halobacteria</taxon>
        <taxon>Halobacteriales</taxon>
        <taxon>Haloarculaceae</taxon>
        <taxon>Haloarcula</taxon>
    </lineage>
</organism>
<evidence type="ECO:0000313" key="1">
    <source>
        <dbReference type="EMBL" id="GCF13753.1"/>
    </source>
</evidence>
<sequence>MTSEVDCLEALRAAAETLGESPTKAQYEDLGLTPASGTIQRIMGSWNTAKSAAGLETNHSRGSRVAERPVDVSLPEGCSWSDLSQDQRWHYKNVEENGQRTLDRRARHRGWVYEQKRDSNGCQRCDETDPACLDFHHRDDEEKEMTISQMITYGYSKPKLTEEMSKCDILCANCHRKEHYQVPETVSLPATDAPDAGE</sequence>
<evidence type="ECO:0008006" key="3">
    <source>
        <dbReference type="Google" id="ProtNLM"/>
    </source>
</evidence>
<dbReference type="InterPro" id="IPR041025">
    <property type="entry name" value="HNH_repeat"/>
</dbReference>
<evidence type="ECO:0000313" key="2">
    <source>
        <dbReference type="Proteomes" id="UP000304382"/>
    </source>
</evidence>
<keyword evidence="2" id="KW-1185">Reference proteome</keyword>
<accession>A0A4C2EMA4</accession>
<gene>
    <name evidence="1" type="ORF">Harman_16880</name>
</gene>
<protein>
    <recommendedName>
        <fullName evidence="3">HNH endonuclease</fullName>
    </recommendedName>
</protein>
<dbReference type="Proteomes" id="UP000304382">
    <property type="component" value="Unassembled WGS sequence"/>
</dbReference>
<dbReference type="AlphaFoldDB" id="A0A4C2EMA4"/>